<dbReference type="EMBL" id="JAAAIP010000718">
    <property type="protein sequence ID" value="KAG0313382.1"/>
    <property type="molecule type" value="Genomic_DNA"/>
</dbReference>
<dbReference type="GO" id="GO:0005886">
    <property type="term" value="C:plasma membrane"/>
    <property type="evidence" value="ECO:0007669"/>
    <property type="project" value="TreeGrafter"/>
</dbReference>
<organism evidence="9 10">
    <name type="scientific">Dissophora globulifera</name>
    <dbReference type="NCBI Taxonomy" id="979702"/>
    <lineage>
        <taxon>Eukaryota</taxon>
        <taxon>Fungi</taxon>
        <taxon>Fungi incertae sedis</taxon>
        <taxon>Mucoromycota</taxon>
        <taxon>Mortierellomycotina</taxon>
        <taxon>Mortierellomycetes</taxon>
        <taxon>Mortierellales</taxon>
        <taxon>Mortierellaceae</taxon>
        <taxon>Dissophora</taxon>
    </lineage>
</organism>
<dbReference type="InterPro" id="IPR051482">
    <property type="entry name" value="Cholesterol_transport"/>
</dbReference>
<feature type="region of interest" description="Disordered" evidence="6">
    <location>
        <begin position="297"/>
        <end position="321"/>
    </location>
</feature>
<dbReference type="PROSITE" id="PS51778">
    <property type="entry name" value="VAST"/>
    <property type="match status" value="1"/>
</dbReference>
<feature type="compositionally biased region" description="Low complexity" evidence="6">
    <location>
        <begin position="74"/>
        <end position="84"/>
    </location>
</feature>
<feature type="transmembrane region" description="Helical" evidence="7">
    <location>
        <begin position="905"/>
        <end position="923"/>
    </location>
</feature>
<dbReference type="GO" id="GO:0005739">
    <property type="term" value="C:mitochondrion"/>
    <property type="evidence" value="ECO:0007669"/>
    <property type="project" value="TreeGrafter"/>
</dbReference>
<protein>
    <recommendedName>
        <fullName evidence="8">VASt domain-containing protein</fullName>
    </recommendedName>
</protein>
<feature type="region of interest" description="Disordered" evidence="6">
    <location>
        <begin position="1032"/>
        <end position="1059"/>
    </location>
</feature>
<feature type="domain" description="VASt" evidence="8">
    <location>
        <begin position="650"/>
        <end position="820"/>
    </location>
</feature>
<keyword evidence="10" id="KW-1185">Reference proteome</keyword>
<reference evidence="9" key="1">
    <citation type="journal article" date="2020" name="Fungal Divers.">
        <title>Resolving the Mortierellaceae phylogeny through synthesis of multi-gene phylogenetics and phylogenomics.</title>
        <authorList>
            <person name="Vandepol N."/>
            <person name="Liber J."/>
            <person name="Desiro A."/>
            <person name="Na H."/>
            <person name="Kennedy M."/>
            <person name="Barry K."/>
            <person name="Grigoriev I.V."/>
            <person name="Miller A.N."/>
            <person name="O'Donnell K."/>
            <person name="Stajich J.E."/>
            <person name="Bonito G."/>
        </authorList>
    </citation>
    <scope>NUCLEOTIDE SEQUENCE</scope>
    <source>
        <strain evidence="9">REB-010B</strain>
    </source>
</reference>
<dbReference type="InterPro" id="IPR011993">
    <property type="entry name" value="PH-like_dom_sf"/>
</dbReference>
<name>A0A9P6R768_9FUNG</name>
<dbReference type="PANTHER" id="PTHR23319:SF4">
    <property type="entry name" value="GRAM DOMAIN CONTAINING 1B, ISOFORM E"/>
    <property type="match status" value="1"/>
</dbReference>
<dbReference type="GO" id="GO:0032541">
    <property type="term" value="C:cortical endoplasmic reticulum"/>
    <property type="evidence" value="ECO:0007669"/>
    <property type="project" value="TreeGrafter"/>
</dbReference>
<dbReference type="Pfam" id="PF02893">
    <property type="entry name" value="GRAM"/>
    <property type="match status" value="1"/>
</dbReference>
<feature type="compositionally biased region" description="Polar residues" evidence="6">
    <location>
        <begin position="200"/>
        <end position="236"/>
    </location>
</feature>
<dbReference type="GO" id="GO:0120015">
    <property type="term" value="F:sterol transfer activity"/>
    <property type="evidence" value="ECO:0007669"/>
    <property type="project" value="TreeGrafter"/>
</dbReference>
<keyword evidence="3 7" id="KW-0812">Transmembrane</keyword>
<evidence type="ECO:0000256" key="6">
    <source>
        <dbReference type="SAM" id="MobiDB-lite"/>
    </source>
</evidence>
<dbReference type="Proteomes" id="UP000738325">
    <property type="component" value="Unassembled WGS sequence"/>
</dbReference>
<dbReference type="CDD" id="cd13220">
    <property type="entry name" value="PH-GRAM_GRAMDC"/>
    <property type="match status" value="1"/>
</dbReference>
<feature type="region of interest" description="Disordered" evidence="6">
    <location>
        <begin position="824"/>
        <end position="856"/>
    </location>
</feature>
<dbReference type="GO" id="GO:0032366">
    <property type="term" value="P:intracellular sterol transport"/>
    <property type="evidence" value="ECO:0007669"/>
    <property type="project" value="TreeGrafter"/>
</dbReference>
<dbReference type="Pfam" id="PF16016">
    <property type="entry name" value="VASt"/>
    <property type="match status" value="1"/>
</dbReference>
<keyword evidence="5 7" id="KW-0472">Membrane</keyword>
<dbReference type="AlphaFoldDB" id="A0A9P6R768"/>
<evidence type="ECO:0000256" key="3">
    <source>
        <dbReference type="ARBA" id="ARBA00022692"/>
    </source>
</evidence>
<feature type="region of interest" description="Disordered" evidence="6">
    <location>
        <begin position="466"/>
        <end position="576"/>
    </location>
</feature>
<evidence type="ECO:0000256" key="1">
    <source>
        <dbReference type="ARBA" id="ARBA00004167"/>
    </source>
</evidence>
<comment type="caution">
    <text evidence="9">The sequence shown here is derived from an EMBL/GenBank/DDBJ whole genome shotgun (WGS) entry which is preliminary data.</text>
</comment>
<proteinExistence type="inferred from homology"/>
<dbReference type="OrthoDB" id="2162691at2759"/>
<evidence type="ECO:0000313" key="10">
    <source>
        <dbReference type="Proteomes" id="UP000738325"/>
    </source>
</evidence>
<evidence type="ECO:0000256" key="2">
    <source>
        <dbReference type="ARBA" id="ARBA00006582"/>
    </source>
</evidence>
<evidence type="ECO:0000256" key="4">
    <source>
        <dbReference type="ARBA" id="ARBA00022989"/>
    </source>
</evidence>
<feature type="compositionally biased region" description="Basic and acidic residues" evidence="6">
    <location>
        <begin position="838"/>
        <end position="847"/>
    </location>
</feature>
<dbReference type="InterPro" id="IPR031968">
    <property type="entry name" value="VASt"/>
</dbReference>
<sequence length="1091" mass="120192">MTGSSKQQKKLQQQQELQQLQQQQLQQQQQQQQQWQQQQLQQQQWQQQQLHQQQLQQQQQQLQQQQLQQEQLQQEQLQQQQEQLPPLPQRPPQPQQFQAEQSYIPSPPRPFAGPEGEGFVTTAAGNTFNPSEPAIPVQRAATIDTASLINNHNIPILNSIQHSNTLPPSSPVVHSDPSFPTQPTTTTTTTTVSNSFTTPGQYTTSAASTDSLGTGTAPPSNTVTGPRTETPTWNPSSPLPPRALGDQERSIGRPKSMTVDEYQGFNGTNAIPDAAPAPGTSLPLNGISGNNAAMGLVSAPTSAPASRRNSQDAGRPSEDDIGPSITFVYANEKRFHDFHALFRSVPDDEKLIEEYGCALQKEILVQGRVYISENHVCFNANIFGWVTNLVIAFSEVTAIEKRLTAFVIPNAISIVTTTHPKGHFFASFLSRDAAYDLLFAAWRKSYPCAANANISAFNGATASRSRHSRNFDDEDSNDAQSFVSARDSKKNRHRRTTSNTSTVWNGDDSHVEDDDADAKSTTTDVRRHVIAPIISDDDHRRSGTPTPKGKKGQGRVRSVSELPPRPASFDVPGQRDSIATARSSLDEESFAGRPRSLTVGSPLAGNGYLSPNMTAAAAGTDNAQSSSSVPSVDAAHHSATTCQCGKDGRHYSIQFMSEDYQGTVHSVWKLLFDSTFNKSFLTSETMKGADVQEEGWNKAADGHRTKKSRYTKWLGMPIGPKTTKAMLTDTVEHMDYDEYVTTVTSTHTPDVPSGGSFAVKVRTCITWAGPNLVHVLVTGGVEFTKSSWIKSQIEKGAIDGLHTHYLELDKAIRKYIQDHPKALLGSGGRSTSGTSGAKADDATRGPRMEAPLPSSAMGMQQGEYIPDSQDVSRAVGLAPSSSLIESIFSALAKPMDWSQGVTSHFAFMAIMLLVMSANVYIWIKISGLTLQIEKIQSDFLSLDSRQPGVYGPPYQQYHHPYYRPDPADRYPPPHAQSSPKSDFEIGREEEFARDQEDAMWAWLTEREARHQQHRAATGAWMDRVDRKAMPDTREADGHLDPQNGQQRKSVPETEAKLHARIEELQEQLASLECHVSGIKDESHAIEQDMRS</sequence>
<gene>
    <name evidence="9" type="ORF">BGZ99_008918</name>
</gene>
<feature type="compositionally biased region" description="Basic and acidic residues" evidence="6">
    <location>
        <begin position="1049"/>
        <end position="1059"/>
    </location>
</feature>
<dbReference type="GO" id="GO:0005789">
    <property type="term" value="C:endoplasmic reticulum membrane"/>
    <property type="evidence" value="ECO:0007669"/>
    <property type="project" value="TreeGrafter"/>
</dbReference>
<dbReference type="InterPro" id="IPR004182">
    <property type="entry name" value="GRAM"/>
</dbReference>
<dbReference type="GO" id="GO:0140268">
    <property type="term" value="C:endoplasmic reticulum-plasma membrane contact site"/>
    <property type="evidence" value="ECO:0007669"/>
    <property type="project" value="TreeGrafter"/>
</dbReference>
<feature type="compositionally biased region" description="Low complexity" evidence="6">
    <location>
        <begin position="171"/>
        <end position="199"/>
    </location>
</feature>
<feature type="region of interest" description="Disordered" evidence="6">
    <location>
        <begin position="160"/>
        <end position="249"/>
    </location>
</feature>
<feature type="region of interest" description="Disordered" evidence="6">
    <location>
        <begin position="953"/>
        <end position="985"/>
    </location>
</feature>
<evidence type="ECO:0000256" key="5">
    <source>
        <dbReference type="ARBA" id="ARBA00023136"/>
    </source>
</evidence>
<dbReference type="SMART" id="SM00568">
    <property type="entry name" value="GRAM"/>
    <property type="match status" value="1"/>
</dbReference>
<feature type="compositionally biased region" description="Polar residues" evidence="6">
    <location>
        <begin position="299"/>
        <end position="312"/>
    </location>
</feature>
<dbReference type="GO" id="GO:0032934">
    <property type="term" value="F:sterol binding"/>
    <property type="evidence" value="ECO:0007669"/>
    <property type="project" value="TreeGrafter"/>
</dbReference>
<dbReference type="PANTHER" id="PTHR23319">
    <property type="entry name" value="GRAM DOMAIN CONTAINING 1B, ISOFORM E"/>
    <property type="match status" value="1"/>
</dbReference>
<dbReference type="Gene3D" id="2.30.29.30">
    <property type="entry name" value="Pleckstrin-homology domain (PH domain)/Phosphotyrosine-binding domain (PTB)"/>
    <property type="match status" value="1"/>
</dbReference>
<evidence type="ECO:0000256" key="7">
    <source>
        <dbReference type="SAM" id="Phobius"/>
    </source>
</evidence>
<evidence type="ECO:0000259" key="8">
    <source>
        <dbReference type="PROSITE" id="PS51778"/>
    </source>
</evidence>
<keyword evidence="4 7" id="KW-1133">Transmembrane helix</keyword>
<comment type="subcellular location">
    <subcellularLocation>
        <location evidence="1">Membrane</location>
        <topology evidence="1">Single-pass membrane protein</topology>
    </subcellularLocation>
</comment>
<accession>A0A9P6R768</accession>
<comment type="similarity">
    <text evidence="2">Belongs to the YSP2 family.</text>
</comment>
<feature type="region of interest" description="Disordered" evidence="6">
    <location>
        <begin position="74"/>
        <end position="118"/>
    </location>
</feature>
<feature type="compositionally biased region" description="Pro residues" evidence="6">
    <location>
        <begin position="85"/>
        <end position="94"/>
    </location>
</feature>
<evidence type="ECO:0000313" key="9">
    <source>
        <dbReference type="EMBL" id="KAG0313382.1"/>
    </source>
</evidence>